<dbReference type="PROSITE" id="PS51819">
    <property type="entry name" value="VOC"/>
    <property type="match status" value="1"/>
</dbReference>
<dbReference type="InterPro" id="IPR052164">
    <property type="entry name" value="Anthracycline_SecMetBiosynth"/>
</dbReference>
<keyword evidence="3" id="KW-1185">Reference proteome</keyword>
<dbReference type="InterPro" id="IPR029068">
    <property type="entry name" value="Glyas_Bleomycin-R_OHBP_Dase"/>
</dbReference>
<evidence type="ECO:0000313" key="3">
    <source>
        <dbReference type="Proteomes" id="UP001597083"/>
    </source>
</evidence>
<organism evidence="2 3">
    <name type="scientific">Actinomadura adrarensis</name>
    <dbReference type="NCBI Taxonomy" id="1819600"/>
    <lineage>
        <taxon>Bacteria</taxon>
        <taxon>Bacillati</taxon>
        <taxon>Actinomycetota</taxon>
        <taxon>Actinomycetes</taxon>
        <taxon>Streptosporangiales</taxon>
        <taxon>Thermomonosporaceae</taxon>
        <taxon>Actinomadura</taxon>
    </lineage>
</organism>
<dbReference type="InterPro" id="IPR037523">
    <property type="entry name" value="VOC_core"/>
</dbReference>
<feature type="domain" description="VOC" evidence="1">
    <location>
        <begin position="4"/>
        <end position="116"/>
    </location>
</feature>
<dbReference type="Gene3D" id="3.10.180.10">
    <property type="entry name" value="2,3-Dihydroxybiphenyl 1,2-Dioxygenase, domain 1"/>
    <property type="match status" value="1"/>
</dbReference>
<dbReference type="Pfam" id="PF00903">
    <property type="entry name" value="Glyoxalase"/>
    <property type="match status" value="1"/>
</dbReference>
<dbReference type="PANTHER" id="PTHR33993">
    <property type="entry name" value="GLYOXALASE-RELATED"/>
    <property type="match status" value="1"/>
</dbReference>
<dbReference type="CDD" id="cd07247">
    <property type="entry name" value="SgaA_N_like"/>
    <property type="match status" value="1"/>
</dbReference>
<dbReference type="EMBL" id="JBHTIR010002738">
    <property type="protein sequence ID" value="MFD0854166.1"/>
    <property type="molecule type" value="Genomic_DNA"/>
</dbReference>
<sequence length="116" mass="12329">MGSPVAWFDLAAADPAAARKFYAELFDWDVTVVEDMNYGLVDTGSDEGIAGGIGESDGANPAGITMYVAVDDADGFLRKVEDLGGTTLTQPYEIPGVGHMAVFQDPEGNRVGLWQR</sequence>
<evidence type="ECO:0000259" key="1">
    <source>
        <dbReference type="PROSITE" id="PS51819"/>
    </source>
</evidence>
<accession>A0ABW3CHY6</accession>
<dbReference type="PANTHER" id="PTHR33993:SF14">
    <property type="entry name" value="GB|AAF24581.1"/>
    <property type="match status" value="1"/>
</dbReference>
<gene>
    <name evidence="2" type="ORF">ACFQ07_18155</name>
</gene>
<evidence type="ECO:0000313" key="2">
    <source>
        <dbReference type="EMBL" id="MFD0854166.1"/>
    </source>
</evidence>
<reference evidence="3" key="1">
    <citation type="journal article" date="2019" name="Int. J. Syst. Evol. Microbiol.">
        <title>The Global Catalogue of Microorganisms (GCM) 10K type strain sequencing project: providing services to taxonomists for standard genome sequencing and annotation.</title>
        <authorList>
            <consortium name="The Broad Institute Genomics Platform"/>
            <consortium name="The Broad Institute Genome Sequencing Center for Infectious Disease"/>
            <person name="Wu L."/>
            <person name="Ma J."/>
        </authorList>
    </citation>
    <scope>NUCLEOTIDE SEQUENCE [LARGE SCALE GENOMIC DNA]</scope>
    <source>
        <strain evidence="3">JCM 31696</strain>
    </source>
</reference>
<proteinExistence type="predicted"/>
<dbReference type="InterPro" id="IPR004360">
    <property type="entry name" value="Glyas_Fos-R_dOase_dom"/>
</dbReference>
<dbReference type="SUPFAM" id="SSF54593">
    <property type="entry name" value="Glyoxalase/Bleomycin resistance protein/Dihydroxybiphenyl dioxygenase"/>
    <property type="match status" value="1"/>
</dbReference>
<dbReference type="Proteomes" id="UP001597083">
    <property type="component" value="Unassembled WGS sequence"/>
</dbReference>
<protein>
    <submittedName>
        <fullName evidence="2">VOC family protein</fullName>
    </submittedName>
</protein>
<comment type="caution">
    <text evidence="2">The sequence shown here is derived from an EMBL/GenBank/DDBJ whole genome shotgun (WGS) entry which is preliminary data.</text>
</comment>
<name>A0ABW3CHY6_9ACTN</name>